<dbReference type="GO" id="GO:0045127">
    <property type="term" value="F:N-acetylglucosamine kinase activity"/>
    <property type="evidence" value="ECO:0007669"/>
    <property type="project" value="InterPro"/>
</dbReference>
<dbReference type="InterPro" id="IPR043129">
    <property type="entry name" value="ATPase_NBD"/>
</dbReference>
<dbReference type="InterPro" id="IPR002731">
    <property type="entry name" value="ATPase_BadF"/>
</dbReference>
<dbReference type="SUPFAM" id="SSF53067">
    <property type="entry name" value="Actin-like ATPase domain"/>
    <property type="match status" value="2"/>
</dbReference>
<feature type="domain" description="ATPase BadF/BadG/BcrA/BcrD type" evidence="1">
    <location>
        <begin position="5"/>
        <end position="302"/>
    </location>
</feature>
<dbReference type="PANTHER" id="PTHR12862">
    <property type="entry name" value="BADF TYPE ATPASE DOMAIN-CONTAINING PROTEIN"/>
    <property type="match status" value="1"/>
</dbReference>
<dbReference type="InterPro" id="IPR039758">
    <property type="entry name" value="NAGK-like"/>
</dbReference>
<dbReference type="CDD" id="cd24007">
    <property type="entry name" value="ASKHA_NBD_eukNAGK-like"/>
    <property type="match status" value="1"/>
</dbReference>
<gene>
    <name evidence="2" type="ORF">C3B61_13055</name>
</gene>
<name>A0A2S3ZDV3_9MICO</name>
<keyword evidence="2" id="KW-0808">Transferase</keyword>
<dbReference type="AlphaFoldDB" id="A0A2S3ZDV3"/>
<dbReference type="EMBL" id="PPXD01000020">
    <property type="protein sequence ID" value="POH64372.1"/>
    <property type="molecule type" value="Genomic_DNA"/>
</dbReference>
<dbReference type="Pfam" id="PF01869">
    <property type="entry name" value="BcrAD_BadFG"/>
    <property type="match status" value="1"/>
</dbReference>
<sequence>MSLFLGVDGGGSKTAFVVLNSSGQIVAETQSPSCYYFSDGIDLVGRVLTDGIGAISAQAGIKTTDIDYAFFGLPGYGEVSTDIARLDALPHEILGHGRYSCDNDMVCGWAGSLGAVDGINVISGTGSMTYGERDGRGHRVGGWSELFGDEGSAYWVAIRGLNAYSRMSDGRLPRGPLYDVVKKRVDVSGDLDLIDVVVNRWKGQRGAIADLSKTVVEAAGLGDPVAVQIITDACTELATIVDTTRTELGFAAEEIIPVSYSGGMFTASAVRQGFEQALTVLHPSYELRTPLFGPAIGAALYAAKKAGTPLSDTALANLRSN</sequence>
<reference evidence="2 3" key="1">
    <citation type="submission" date="2018-01" db="EMBL/GenBank/DDBJ databases">
        <title>Cryobacterium sp. nov., from glaciers in China.</title>
        <authorList>
            <person name="Liu Q."/>
            <person name="Xin Y.-H."/>
        </authorList>
    </citation>
    <scope>NUCLEOTIDE SEQUENCE [LARGE SCALE GENOMIC DNA]</scope>
    <source>
        <strain evidence="2 3">TMN-42</strain>
    </source>
</reference>
<keyword evidence="2" id="KW-0418">Kinase</keyword>
<comment type="caution">
    <text evidence="2">The sequence shown here is derived from an EMBL/GenBank/DDBJ whole genome shotgun (WGS) entry which is preliminary data.</text>
</comment>
<evidence type="ECO:0000259" key="1">
    <source>
        <dbReference type="Pfam" id="PF01869"/>
    </source>
</evidence>
<protein>
    <submittedName>
        <fullName evidence="2">N-acetylglucosamine kinase</fullName>
    </submittedName>
</protein>
<evidence type="ECO:0000313" key="2">
    <source>
        <dbReference type="EMBL" id="POH64372.1"/>
    </source>
</evidence>
<proteinExistence type="predicted"/>
<accession>A0A2S3ZDV3</accession>
<dbReference type="Proteomes" id="UP000237340">
    <property type="component" value="Unassembled WGS sequence"/>
</dbReference>
<organism evidence="2 3">
    <name type="scientific">Cryobacterium zongtaii</name>
    <dbReference type="NCBI Taxonomy" id="1259217"/>
    <lineage>
        <taxon>Bacteria</taxon>
        <taxon>Bacillati</taxon>
        <taxon>Actinomycetota</taxon>
        <taxon>Actinomycetes</taxon>
        <taxon>Micrococcales</taxon>
        <taxon>Microbacteriaceae</taxon>
        <taxon>Cryobacterium</taxon>
    </lineage>
</organism>
<evidence type="ECO:0000313" key="3">
    <source>
        <dbReference type="Proteomes" id="UP000237340"/>
    </source>
</evidence>
<dbReference type="RefSeq" id="WP_103461085.1">
    <property type="nucleotide sequence ID" value="NZ_PPXD01000020.1"/>
</dbReference>
<dbReference type="Gene3D" id="3.30.420.40">
    <property type="match status" value="2"/>
</dbReference>
<keyword evidence="3" id="KW-1185">Reference proteome</keyword>
<dbReference type="PANTHER" id="PTHR12862:SF0">
    <property type="entry name" value="N-ACETYL-D-GLUCOSAMINE KINASE"/>
    <property type="match status" value="1"/>
</dbReference>